<dbReference type="AlphaFoldDB" id="A0A7W7B3T7"/>
<reference evidence="2 3" key="1">
    <citation type="submission" date="2020-08" db="EMBL/GenBank/DDBJ databases">
        <title>Genomic Encyclopedia of Type Strains, Phase IV (KMG-IV): sequencing the most valuable type-strain genomes for metagenomic binning, comparative biology and taxonomic classification.</title>
        <authorList>
            <person name="Goeker M."/>
        </authorList>
    </citation>
    <scope>NUCLEOTIDE SEQUENCE [LARGE SCALE GENOMIC DNA]</scope>
    <source>
        <strain evidence="2 3">DSM 17328</strain>
    </source>
</reference>
<dbReference type="RefSeq" id="WP_184071175.1">
    <property type="nucleotide sequence ID" value="NZ_JACHNZ010000046.1"/>
</dbReference>
<organism evidence="2 3">
    <name type="scientific">Sphingosinicella soli</name>
    <dbReference type="NCBI Taxonomy" id="333708"/>
    <lineage>
        <taxon>Bacteria</taxon>
        <taxon>Pseudomonadati</taxon>
        <taxon>Pseudomonadota</taxon>
        <taxon>Alphaproteobacteria</taxon>
        <taxon>Sphingomonadales</taxon>
        <taxon>Sphingosinicellaceae</taxon>
        <taxon>Sphingosinicella</taxon>
    </lineage>
</organism>
<sequence>MAYWLVKTEPTKWSWDDQVKAKRTHWNGVRNAQALGNMRGMKKGDLVFFYHSVEGKEIVGITKVATEFYPDPDDEKSGLVDLEAVKPLRTPVTLAAMKADDRLKDLALIRQSRLSVMPIDETSWSVIAGMGGI</sequence>
<dbReference type="PANTHER" id="PTHR14087:SF8">
    <property type="entry name" value="OS03G0676100 PROTEIN"/>
    <property type="match status" value="1"/>
</dbReference>
<dbReference type="SUPFAM" id="SSF88697">
    <property type="entry name" value="PUA domain-like"/>
    <property type="match status" value="1"/>
</dbReference>
<dbReference type="CDD" id="cd21133">
    <property type="entry name" value="EVE"/>
    <property type="match status" value="1"/>
</dbReference>
<dbReference type="PANTHER" id="PTHR14087">
    <property type="entry name" value="THYMOCYTE NUCLEAR PROTEIN 1"/>
    <property type="match status" value="1"/>
</dbReference>
<evidence type="ECO:0000313" key="2">
    <source>
        <dbReference type="EMBL" id="MBB4633508.1"/>
    </source>
</evidence>
<dbReference type="Pfam" id="PF01878">
    <property type="entry name" value="EVE"/>
    <property type="match status" value="1"/>
</dbReference>
<evidence type="ECO:0000259" key="1">
    <source>
        <dbReference type="Pfam" id="PF01878"/>
    </source>
</evidence>
<dbReference type="Proteomes" id="UP000566324">
    <property type="component" value="Unassembled WGS sequence"/>
</dbReference>
<dbReference type="InterPro" id="IPR052181">
    <property type="entry name" value="5hmC_binding"/>
</dbReference>
<comment type="caution">
    <text evidence="2">The sequence shown here is derived from an EMBL/GenBank/DDBJ whole genome shotgun (WGS) entry which is preliminary data.</text>
</comment>
<keyword evidence="3" id="KW-1185">Reference proteome</keyword>
<dbReference type="InterPro" id="IPR047197">
    <property type="entry name" value="THYN1-like_EVE"/>
</dbReference>
<evidence type="ECO:0000313" key="3">
    <source>
        <dbReference type="Proteomes" id="UP000566324"/>
    </source>
</evidence>
<feature type="domain" description="EVE" evidence="1">
    <location>
        <begin position="2"/>
        <end position="129"/>
    </location>
</feature>
<dbReference type="EMBL" id="JACHNZ010000046">
    <property type="protein sequence ID" value="MBB4633508.1"/>
    <property type="molecule type" value="Genomic_DNA"/>
</dbReference>
<protein>
    <submittedName>
        <fullName evidence="2">Putative RNA-binding protein with PUA-like domain</fullName>
    </submittedName>
</protein>
<dbReference type="Gene3D" id="3.10.590.10">
    <property type="entry name" value="ph1033 like domains"/>
    <property type="match status" value="1"/>
</dbReference>
<accession>A0A7W7B3T7</accession>
<dbReference type="InterPro" id="IPR015947">
    <property type="entry name" value="PUA-like_sf"/>
</dbReference>
<dbReference type="InterPro" id="IPR002740">
    <property type="entry name" value="EVE_domain"/>
</dbReference>
<proteinExistence type="predicted"/>
<gene>
    <name evidence="2" type="ORF">GGQ98_003147</name>
</gene>
<name>A0A7W7B3T7_9SPHN</name>